<evidence type="ECO:0000313" key="8">
    <source>
        <dbReference type="EMBL" id="MFC7606916.1"/>
    </source>
</evidence>
<evidence type="ECO:0000256" key="4">
    <source>
        <dbReference type="ARBA" id="ARBA00023163"/>
    </source>
</evidence>
<evidence type="ECO:0000256" key="5">
    <source>
        <dbReference type="SAM" id="MobiDB-lite"/>
    </source>
</evidence>
<dbReference type="Pfam" id="PF08281">
    <property type="entry name" value="Sigma70_r4_2"/>
    <property type="match status" value="1"/>
</dbReference>
<evidence type="ECO:0000259" key="7">
    <source>
        <dbReference type="Pfam" id="PF08281"/>
    </source>
</evidence>
<dbReference type="NCBIfam" id="TIGR02937">
    <property type="entry name" value="sigma70-ECF"/>
    <property type="match status" value="1"/>
</dbReference>
<reference evidence="9" key="1">
    <citation type="journal article" date="2019" name="Int. J. Syst. Evol. Microbiol.">
        <title>The Global Catalogue of Microorganisms (GCM) 10K type strain sequencing project: providing services to taxonomists for standard genome sequencing and annotation.</title>
        <authorList>
            <consortium name="The Broad Institute Genomics Platform"/>
            <consortium name="The Broad Institute Genome Sequencing Center for Infectious Disease"/>
            <person name="Wu L."/>
            <person name="Ma J."/>
        </authorList>
    </citation>
    <scope>NUCLEOTIDE SEQUENCE [LARGE SCALE GENOMIC DNA]</scope>
    <source>
        <strain evidence="9">JCM 10083</strain>
    </source>
</reference>
<dbReference type="InterPro" id="IPR013324">
    <property type="entry name" value="RNA_pol_sigma_r3/r4-like"/>
</dbReference>
<dbReference type="SUPFAM" id="SSF88946">
    <property type="entry name" value="Sigma2 domain of RNA polymerase sigma factors"/>
    <property type="match status" value="1"/>
</dbReference>
<evidence type="ECO:0000256" key="2">
    <source>
        <dbReference type="ARBA" id="ARBA00023015"/>
    </source>
</evidence>
<proteinExistence type="inferred from homology"/>
<feature type="domain" description="RNA polymerase sigma-70 region 2" evidence="6">
    <location>
        <begin position="11"/>
        <end position="72"/>
    </location>
</feature>
<keyword evidence="9" id="KW-1185">Reference proteome</keyword>
<dbReference type="InterPro" id="IPR036388">
    <property type="entry name" value="WH-like_DNA-bd_sf"/>
</dbReference>
<dbReference type="InterPro" id="IPR039425">
    <property type="entry name" value="RNA_pol_sigma-70-like"/>
</dbReference>
<protein>
    <submittedName>
        <fullName evidence="8">RNA polymerase sigma factor</fullName>
    </submittedName>
</protein>
<dbReference type="SUPFAM" id="SSF88659">
    <property type="entry name" value="Sigma3 and sigma4 domains of RNA polymerase sigma factors"/>
    <property type="match status" value="1"/>
</dbReference>
<evidence type="ECO:0000259" key="6">
    <source>
        <dbReference type="Pfam" id="PF04542"/>
    </source>
</evidence>
<keyword evidence="3" id="KW-0731">Sigma factor</keyword>
<evidence type="ECO:0000256" key="1">
    <source>
        <dbReference type="ARBA" id="ARBA00010641"/>
    </source>
</evidence>
<dbReference type="InterPro" id="IPR013325">
    <property type="entry name" value="RNA_pol_sigma_r2"/>
</dbReference>
<keyword evidence="2" id="KW-0805">Transcription regulation</keyword>
<gene>
    <name evidence="8" type="ORF">ACFQVD_43170</name>
</gene>
<dbReference type="Proteomes" id="UP001596514">
    <property type="component" value="Unassembled WGS sequence"/>
</dbReference>
<dbReference type="PANTHER" id="PTHR43133">
    <property type="entry name" value="RNA POLYMERASE ECF-TYPE SIGMA FACTO"/>
    <property type="match status" value="1"/>
</dbReference>
<evidence type="ECO:0000313" key="9">
    <source>
        <dbReference type="Proteomes" id="UP001596514"/>
    </source>
</evidence>
<feature type="region of interest" description="Disordered" evidence="5">
    <location>
        <begin position="159"/>
        <end position="188"/>
    </location>
</feature>
<comment type="similarity">
    <text evidence="1">Belongs to the sigma-70 factor family. ECF subfamily.</text>
</comment>
<dbReference type="Gene3D" id="1.10.10.10">
    <property type="entry name" value="Winged helix-like DNA-binding domain superfamily/Winged helix DNA-binding domain"/>
    <property type="match status" value="1"/>
</dbReference>
<name>A0ABW2TGN9_9ACTN</name>
<dbReference type="InterPro" id="IPR014284">
    <property type="entry name" value="RNA_pol_sigma-70_dom"/>
</dbReference>
<organism evidence="8 9">
    <name type="scientific">Streptosporangium amethystogenes subsp. fukuiense</name>
    <dbReference type="NCBI Taxonomy" id="698418"/>
    <lineage>
        <taxon>Bacteria</taxon>
        <taxon>Bacillati</taxon>
        <taxon>Actinomycetota</taxon>
        <taxon>Actinomycetes</taxon>
        <taxon>Streptosporangiales</taxon>
        <taxon>Streptosporangiaceae</taxon>
        <taxon>Streptosporangium</taxon>
    </lineage>
</organism>
<dbReference type="Gene3D" id="1.10.1740.10">
    <property type="match status" value="1"/>
</dbReference>
<dbReference type="RefSeq" id="WP_343966786.1">
    <property type="nucleotide sequence ID" value="NZ_BAAAGK010000045.1"/>
</dbReference>
<dbReference type="EMBL" id="JBHTEE010000001">
    <property type="protein sequence ID" value="MFC7606916.1"/>
    <property type="molecule type" value="Genomic_DNA"/>
</dbReference>
<accession>A0ABW2TGN9</accession>
<dbReference type="PANTHER" id="PTHR43133:SF25">
    <property type="entry name" value="RNA POLYMERASE SIGMA FACTOR RFAY-RELATED"/>
    <property type="match status" value="1"/>
</dbReference>
<sequence length="188" mass="20762">MDDPEARFTALYDRHYRSVLGYALLRAERQEAEDVASETFLIAWRQLERLPESPLPWLLGTARNLLRAQRRSGLRKRALAERLAELAPAGDVADQVAEREAALAALADLSEQDVEAVVLASWYGLAPADAARLAGCSARAFTVRLYRARRRLSQALDLTSPIPCGTAPRPTPGSRPGVSQLEVSDERR</sequence>
<evidence type="ECO:0000256" key="3">
    <source>
        <dbReference type="ARBA" id="ARBA00023082"/>
    </source>
</evidence>
<comment type="caution">
    <text evidence="8">The sequence shown here is derived from an EMBL/GenBank/DDBJ whole genome shotgun (WGS) entry which is preliminary data.</text>
</comment>
<feature type="domain" description="RNA polymerase sigma factor 70 region 4 type 2" evidence="7">
    <location>
        <begin position="100"/>
        <end position="152"/>
    </location>
</feature>
<dbReference type="InterPro" id="IPR007627">
    <property type="entry name" value="RNA_pol_sigma70_r2"/>
</dbReference>
<dbReference type="InterPro" id="IPR013249">
    <property type="entry name" value="RNA_pol_sigma70_r4_t2"/>
</dbReference>
<keyword evidence="4" id="KW-0804">Transcription</keyword>
<dbReference type="Pfam" id="PF04542">
    <property type="entry name" value="Sigma70_r2"/>
    <property type="match status" value="1"/>
</dbReference>